<dbReference type="KEGG" id="dtn:DTL3_1373"/>
<dbReference type="Gene3D" id="3.90.1150.10">
    <property type="entry name" value="Aspartate Aminotransferase, domain 1"/>
    <property type="match status" value="1"/>
</dbReference>
<dbReference type="RefSeq" id="WP_045088068.1">
    <property type="nucleotide sequence ID" value="NZ_LN824141.1"/>
</dbReference>
<dbReference type="EMBL" id="LN824141">
    <property type="protein sequence ID" value="CEP78667.1"/>
    <property type="molecule type" value="Genomic_DNA"/>
</dbReference>
<dbReference type="Proteomes" id="UP000032809">
    <property type="component" value="Chromosome I"/>
</dbReference>
<dbReference type="InterPro" id="IPR015421">
    <property type="entry name" value="PyrdxlP-dep_Trfase_major"/>
</dbReference>
<sequence>MKLIFEKSSKGRTAYTLPKLDVPESNIDIPTHLIRKTHLNFPEVYETEVVRHYNELASLNYSVDRGFYPLGSCTMKYNPVLNEEAASLEGFKMLHPYQEEETIQGALELMYELQNFLVEITGMDNITLQPAAGAHGELTGMLIIRKYLHDNNFNHKNEVIVPDSAHGTNPASAAMAGFKVIEVKSNSEGRVDLKNLKELVNENTAAIMLTNPNTLGIFEKDILEISQIAHQNNALLYYDGANLNAIMGKSRPGDNGFDVVHLNLHKTFSTPHGMGGPGSGPVAVKSYLKAYLPKPIVSRRENGMYFFDYNIPKSIGRVRSFYGNFLVLVKAYTYILSMGKEGLKKASELATLNANYLKEKLSKSFEIAYSSLCKHEFVLKGTMLKNYGVNTLDFVKRLLDYGIHPPTIYFPLIVDEAMMIEPTETESKETLDFVIDVYEKVLDEAINSPEVLKEAPHSTPVKRLDEVKANKELKVRYINNEEQGLD</sequence>
<evidence type="ECO:0000256" key="2">
    <source>
        <dbReference type="ARBA" id="ARBA00003788"/>
    </source>
</evidence>
<dbReference type="FunFam" id="3.40.640.10:FF:000034">
    <property type="entry name" value="Probable glycine dehydrogenase (decarboxylating) subunit 2"/>
    <property type="match status" value="1"/>
</dbReference>
<evidence type="ECO:0000313" key="9">
    <source>
        <dbReference type="EMBL" id="CEP78667.1"/>
    </source>
</evidence>
<dbReference type="PANTHER" id="PTHR11773">
    <property type="entry name" value="GLYCINE DEHYDROGENASE, DECARBOXYLATING"/>
    <property type="match status" value="1"/>
</dbReference>
<reference evidence="10" key="1">
    <citation type="submission" date="2014-11" db="EMBL/GenBank/DDBJ databases">
        <authorList>
            <person name="Wibberg D."/>
        </authorList>
    </citation>
    <scope>NUCLEOTIDE SEQUENCE [LARGE SCALE GENOMIC DNA]</scope>
    <source>
        <strain evidence="10">L3</strain>
    </source>
</reference>
<evidence type="ECO:0000259" key="8">
    <source>
        <dbReference type="Pfam" id="PF21478"/>
    </source>
</evidence>
<evidence type="ECO:0000313" key="10">
    <source>
        <dbReference type="Proteomes" id="UP000032809"/>
    </source>
</evidence>
<dbReference type="HOGENOM" id="CLU_004620_5_0_0"/>
<dbReference type="PANTHER" id="PTHR11773:SF1">
    <property type="entry name" value="GLYCINE DEHYDROGENASE (DECARBOXYLATING), MITOCHONDRIAL"/>
    <property type="match status" value="1"/>
</dbReference>
<dbReference type="PATRIC" id="fig|1006576.9.peg.1370"/>
<evidence type="ECO:0000256" key="4">
    <source>
        <dbReference type="ARBA" id="ARBA00023002"/>
    </source>
</evidence>
<dbReference type="Pfam" id="PF21478">
    <property type="entry name" value="GcvP2_C"/>
    <property type="match status" value="1"/>
</dbReference>
<name>A0A0C7NS47_DEFTU</name>
<dbReference type="GO" id="GO:0005960">
    <property type="term" value="C:glycine cleavage complex"/>
    <property type="evidence" value="ECO:0007669"/>
    <property type="project" value="TreeGrafter"/>
</dbReference>
<dbReference type="InterPro" id="IPR015422">
    <property type="entry name" value="PyrdxlP-dep_Trfase_small"/>
</dbReference>
<dbReference type="GO" id="GO:0030170">
    <property type="term" value="F:pyridoxal phosphate binding"/>
    <property type="evidence" value="ECO:0007669"/>
    <property type="project" value="TreeGrafter"/>
</dbReference>
<dbReference type="Pfam" id="PF02347">
    <property type="entry name" value="GDC-P"/>
    <property type="match status" value="1"/>
</dbReference>
<dbReference type="AlphaFoldDB" id="A0A0C7NS47"/>
<protein>
    <recommendedName>
        <fullName evidence="6">Probable glycine dehydrogenase (decarboxylating) subunit 2</fullName>
        <ecNumber evidence="6">1.4.4.2</ecNumber>
    </recommendedName>
    <alternativeName>
        <fullName evidence="6">Glycine cleavage system P-protein subunit 2</fullName>
    </alternativeName>
    <alternativeName>
        <fullName evidence="6">Glycine decarboxylase subunit 2</fullName>
    </alternativeName>
    <alternativeName>
        <fullName evidence="6">Glycine dehydrogenase (aminomethyl-transferring) subunit 2</fullName>
    </alternativeName>
</protein>
<keyword evidence="4 6" id="KW-0560">Oxidoreductase</keyword>
<keyword evidence="3 6" id="KW-0663">Pyridoxal phosphate</keyword>
<gene>
    <name evidence="6 9" type="primary">gcvPB</name>
    <name evidence="9" type="ORF">DTL3_1373</name>
</gene>
<comment type="subunit">
    <text evidence="6">The glycine cleavage system is composed of four proteins: P, T, L and H. In this organism, the P 'protein' is a heterodimer of two subunits.</text>
</comment>
<comment type="catalytic activity">
    <reaction evidence="5 6">
        <text>N(6)-[(R)-lipoyl]-L-lysyl-[glycine-cleavage complex H protein] + glycine + H(+) = N(6)-[(R)-S(8)-aminomethyldihydrolipoyl]-L-lysyl-[glycine-cleavage complex H protein] + CO2</text>
        <dbReference type="Rhea" id="RHEA:24304"/>
        <dbReference type="Rhea" id="RHEA-COMP:10494"/>
        <dbReference type="Rhea" id="RHEA-COMP:10495"/>
        <dbReference type="ChEBI" id="CHEBI:15378"/>
        <dbReference type="ChEBI" id="CHEBI:16526"/>
        <dbReference type="ChEBI" id="CHEBI:57305"/>
        <dbReference type="ChEBI" id="CHEBI:83099"/>
        <dbReference type="ChEBI" id="CHEBI:83143"/>
        <dbReference type="EC" id="1.4.4.2"/>
    </reaction>
</comment>
<evidence type="ECO:0000256" key="3">
    <source>
        <dbReference type="ARBA" id="ARBA00022898"/>
    </source>
</evidence>
<comment type="cofactor">
    <cofactor evidence="1 6">
        <name>pyridoxal 5'-phosphate</name>
        <dbReference type="ChEBI" id="CHEBI:597326"/>
    </cofactor>
</comment>
<evidence type="ECO:0000259" key="7">
    <source>
        <dbReference type="Pfam" id="PF02347"/>
    </source>
</evidence>
<dbReference type="HAMAP" id="MF_00713">
    <property type="entry name" value="GcvPB"/>
    <property type="match status" value="1"/>
</dbReference>
<feature type="modified residue" description="N6-(pyridoxal phosphate)lysine" evidence="6">
    <location>
        <position position="266"/>
    </location>
</feature>
<dbReference type="FunFam" id="3.90.1150.10:FF:000014">
    <property type="entry name" value="Probable glycine dehydrogenase (decarboxylating) subunit 2"/>
    <property type="match status" value="1"/>
</dbReference>
<dbReference type="EC" id="1.4.4.2" evidence="6"/>
<proteinExistence type="inferred from homology"/>
<organism evidence="9 10">
    <name type="scientific">Defluviitoga tunisiensis</name>
    <dbReference type="NCBI Taxonomy" id="1006576"/>
    <lineage>
        <taxon>Bacteria</taxon>
        <taxon>Thermotogati</taxon>
        <taxon>Thermotogota</taxon>
        <taxon>Thermotogae</taxon>
        <taxon>Petrotogales</taxon>
        <taxon>Petrotogaceae</taxon>
        <taxon>Defluviitoga</taxon>
    </lineage>
</organism>
<dbReference type="STRING" id="1006576.DTL3_1373"/>
<feature type="domain" description="Glycine dehydrogenase C-terminal" evidence="8">
    <location>
        <begin position="346"/>
        <end position="445"/>
    </location>
</feature>
<dbReference type="InterPro" id="IPR015424">
    <property type="entry name" value="PyrdxlP-dep_Trfase"/>
</dbReference>
<comment type="function">
    <text evidence="2 6">The glycine cleavage system catalyzes the degradation of glycine. The P protein binds the alpha-amino group of glycine through its pyridoxal phosphate cofactor; CO(2) is released and the remaining methylamine moiety is then transferred to the lipoamide cofactor of the H protein.</text>
</comment>
<comment type="similarity">
    <text evidence="6">Belongs to the GcvP family. C-terminal subunit subfamily.</text>
</comment>
<dbReference type="Gene3D" id="6.20.440.10">
    <property type="match status" value="1"/>
</dbReference>
<evidence type="ECO:0000256" key="5">
    <source>
        <dbReference type="ARBA" id="ARBA00049026"/>
    </source>
</evidence>
<dbReference type="OrthoDB" id="9801272at2"/>
<dbReference type="GO" id="GO:0019464">
    <property type="term" value="P:glycine decarboxylation via glycine cleavage system"/>
    <property type="evidence" value="ECO:0007669"/>
    <property type="project" value="UniProtKB-UniRule"/>
</dbReference>
<dbReference type="InterPro" id="IPR020581">
    <property type="entry name" value="GDC_P"/>
</dbReference>
<feature type="domain" description="Glycine cleavage system P-protein N-terminal" evidence="7">
    <location>
        <begin position="28"/>
        <end position="297"/>
    </location>
</feature>
<dbReference type="GO" id="GO:0005829">
    <property type="term" value="C:cytosol"/>
    <property type="evidence" value="ECO:0007669"/>
    <property type="project" value="TreeGrafter"/>
</dbReference>
<accession>A0A0C7NS47</accession>
<evidence type="ECO:0000256" key="6">
    <source>
        <dbReference type="HAMAP-Rule" id="MF_00713"/>
    </source>
</evidence>
<dbReference type="Gene3D" id="3.40.640.10">
    <property type="entry name" value="Type I PLP-dependent aspartate aminotransferase-like (Major domain)"/>
    <property type="match status" value="1"/>
</dbReference>
<dbReference type="InterPro" id="IPR023012">
    <property type="entry name" value="GcvPB"/>
</dbReference>
<keyword evidence="10" id="KW-1185">Reference proteome</keyword>
<dbReference type="SUPFAM" id="SSF53383">
    <property type="entry name" value="PLP-dependent transferases"/>
    <property type="match status" value="1"/>
</dbReference>
<dbReference type="InterPro" id="IPR049315">
    <property type="entry name" value="GDC-P_N"/>
</dbReference>
<dbReference type="GO" id="GO:0016594">
    <property type="term" value="F:glycine binding"/>
    <property type="evidence" value="ECO:0007669"/>
    <property type="project" value="TreeGrafter"/>
</dbReference>
<dbReference type="NCBIfam" id="NF003346">
    <property type="entry name" value="PRK04366.1"/>
    <property type="match status" value="1"/>
</dbReference>
<evidence type="ECO:0000256" key="1">
    <source>
        <dbReference type="ARBA" id="ARBA00001933"/>
    </source>
</evidence>
<dbReference type="InterPro" id="IPR049316">
    <property type="entry name" value="GDC-P_C"/>
</dbReference>
<dbReference type="CDD" id="cd00613">
    <property type="entry name" value="GDC-P"/>
    <property type="match status" value="1"/>
</dbReference>
<dbReference type="GO" id="GO:0004375">
    <property type="term" value="F:glycine dehydrogenase (decarboxylating) activity"/>
    <property type="evidence" value="ECO:0007669"/>
    <property type="project" value="UniProtKB-EC"/>
</dbReference>